<feature type="region of interest" description="Disordered" evidence="1">
    <location>
        <begin position="89"/>
        <end position="133"/>
    </location>
</feature>
<feature type="compositionally biased region" description="Polar residues" evidence="1">
    <location>
        <begin position="89"/>
        <end position="102"/>
    </location>
</feature>
<evidence type="ECO:0000313" key="3">
    <source>
        <dbReference type="EnsemblMetazoa" id="ENSAATROPP004738"/>
    </source>
</evidence>
<evidence type="ECO:0000313" key="4">
    <source>
        <dbReference type="Proteomes" id="UP000075880"/>
    </source>
</evidence>
<dbReference type="AlphaFoldDB" id="A0AAG5D249"/>
<proteinExistence type="predicted"/>
<name>A0AAG5D249_ANOAO</name>
<keyword evidence="4" id="KW-1185">Reference proteome</keyword>
<feature type="chain" id="PRO_5042564928" evidence="2">
    <location>
        <begin position="32"/>
        <end position="192"/>
    </location>
</feature>
<accession>A0AAG5D249</accession>
<feature type="signal peptide" evidence="2">
    <location>
        <begin position="1"/>
        <end position="31"/>
    </location>
</feature>
<dbReference type="EnsemblMetazoa" id="ENSAATROPT005007">
    <property type="protein sequence ID" value="ENSAATROPP004738"/>
    <property type="gene ID" value="ENSAATROPG003985"/>
</dbReference>
<dbReference type="Proteomes" id="UP000075880">
    <property type="component" value="Unassembled WGS sequence"/>
</dbReference>
<evidence type="ECO:0000256" key="2">
    <source>
        <dbReference type="SAM" id="SignalP"/>
    </source>
</evidence>
<feature type="compositionally biased region" description="Basic and acidic residues" evidence="1">
    <location>
        <begin position="119"/>
        <end position="128"/>
    </location>
</feature>
<reference evidence="3" key="1">
    <citation type="submission" date="2024-04" db="UniProtKB">
        <authorList>
            <consortium name="EnsemblMetazoa"/>
        </authorList>
    </citation>
    <scope>IDENTIFICATION</scope>
    <source>
        <strain evidence="3">EBRO</strain>
    </source>
</reference>
<evidence type="ECO:0000256" key="1">
    <source>
        <dbReference type="SAM" id="MobiDB-lite"/>
    </source>
</evidence>
<protein>
    <submittedName>
        <fullName evidence="3">Uncharacterized protein</fullName>
    </submittedName>
</protein>
<organism evidence="3 4">
    <name type="scientific">Anopheles atroparvus</name>
    <name type="common">European mosquito</name>
    <dbReference type="NCBI Taxonomy" id="41427"/>
    <lineage>
        <taxon>Eukaryota</taxon>
        <taxon>Metazoa</taxon>
        <taxon>Ecdysozoa</taxon>
        <taxon>Arthropoda</taxon>
        <taxon>Hexapoda</taxon>
        <taxon>Insecta</taxon>
        <taxon>Pterygota</taxon>
        <taxon>Neoptera</taxon>
        <taxon>Endopterygota</taxon>
        <taxon>Diptera</taxon>
        <taxon>Nematocera</taxon>
        <taxon>Culicoidea</taxon>
        <taxon>Culicidae</taxon>
        <taxon>Anophelinae</taxon>
        <taxon>Anopheles</taxon>
    </lineage>
</organism>
<sequence>MNYQRSRTNLILCTSFSAMLVLCAVFTPVLGETETSEGFFAQLWDSIFGSKQSVTSNETIVKNETVSESVLTTTELSIRSTSDNETFSDLTATPVLSSTGPKITSDLEGGSSSSTPRSNKSDQTDKEVSSSTTTILSTKIAASSVTTDITNSDTTITNSGDSVGNASTMASIGISTAGDAVLTTNVSPKKTG</sequence>
<keyword evidence="2" id="KW-0732">Signal</keyword>